<dbReference type="PANTHER" id="PTHR38442:SF1">
    <property type="entry name" value="INNER MEMBRANE PROTEIN"/>
    <property type="match status" value="1"/>
</dbReference>
<evidence type="ECO:0000313" key="3">
    <source>
        <dbReference type="Proteomes" id="UP000514752"/>
    </source>
</evidence>
<dbReference type="InterPro" id="IPR007383">
    <property type="entry name" value="DUF445"/>
</dbReference>
<dbReference type="EMBL" id="CP059567">
    <property type="protein sequence ID" value="QMT41055.1"/>
    <property type="molecule type" value="Genomic_DNA"/>
</dbReference>
<accession>A0A7D7NC38</accession>
<keyword evidence="1" id="KW-0812">Transmembrane</keyword>
<evidence type="ECO:0000256" key="1">
    <source>
        <dbReference type="SAM" id="Phobius"/>
    </source>
</evidence>
<protein>
    <submittedName>
        <fullName evidence="2">DUF445 domain-containing protein</fullName>
    </submittedName>
</protein>
<reference evidence="2 3" key="1">
    <citation type="submission" date="2020-07" db="EMBL/GenBank/DDBJ databases">
        <title>Genomic diversity of species in the Neisseriaceae family.</title>
        <authorList>
            <person name="Vincent A.T."/>
            <person name="Bernet E."/>
            <person name="Veyrier F.J."/>
        </authorList>
    </citation>
    <scope>NUCLEOTIDE SEQUENCE [LARGE SCALE GENOMIC DNA]</scope>
    <source>
        <strain evidence="2 3">DSM 22244</strain>
    </source>
</reference>
<keyword evidence="1" id="KW-0472">Membrane</keyword>
<evidence type="ECO:0000313" key="2">
    <source>
        <dbReference type="EMBL" id="QMT41055.1"/>
    </source>
</evidence>
<dbReference type="PANTHER" id="PTHR38442">
    <property type="entry name" value="INNER MEMBRANE PROTEIN-RELATED"/>
    <property type="match status" value="1"/>
</dbReference>
<dbReference type="AlphaFoldDB" id="A0A7D7NC38"/>
<sequence length="442" mass="50191">MSRILTEHSREADARARLRRARAWALGLLLLAAALFVLSSVLLGRYPALGYLKAFAEAAMVGALADWFAVTALFRHPLGLKIPHTAILPRSQTRIAEELGRFIENNFLLGRPIALRVYRMHPSDRLLAWFTQKESLRVWLPALAAKLPVLLRIAKPEHVARFATQLLAEQYSGDKIGKASAEMLGLLRSQGLHQVLLTAGLAQLRRWLRQPETRALLEANLLEWAQKIESDKPDTWARLKAQLKGTLVGQVDGWVAQKALDWADSYAAAALADEQHPLRTGFEEQYVALMQSLSESPEWHRRLESGKQQLAASPALYRQCALLWQGLIRWSERDVRRADSLTVAQLTRLLHHMQHQADAYPQFMRRIDARIALLVRDAVERYKHRGAQFVAEKVKSWDSRQMTDKLELSVGRDLQFIRINGTLVGGLVGLLIYTVSRWLPQW</sequence>
<proteinExistence type="predicted"/>
<keyword evidence="1" id="KW-1133">Transmembrane helix</keyword>
<dbReference type="Proteomes" id="UP000514752">
    <property type="component" value="Chromosome"/>
</dbReference>
<dbReference type="KEGG" id="nsg:H3L94_03180"/>
<dbReference type="Pfam" id="PF04286">
    <property type="entry name" value="DUF445"/>
    <property type="match status" value="1"/>
</dbReference>
<dbReference type="RefSeq" id="WP_182122626.1">
    <property type="nucleotide sequence ID" value="NZ_CP059567.1"/>
</dbReference>
<dbReference type="GO" id="GO:0005886">
    <property type="term" value="C:plasma membrane"/>
    <property type="evidence" value="ECO:0007669"/>
    <property type="project" value="TreeGrafter"/>
</dbReference>
<organism evidence="2 3">
    <name type="scientific">Neisseria shayeganii</name>
    <dbReference type="NCBI Taxonomy" id="607712"/>
    <lineage>
        <taxon>Bacteria</taxon>
        <taxon>Pseudomonadati</taxon>
        <taxon>Pseudomonadota</taxon>
        <taxon>Betaproteobacteria</taxon>
        <taxon>Neisseriales</taxon>
        <taxon>Neisseriaceae</taxon>
        <taxon>Neisseria</taxon>
    </lineage>
</organism>
<gene>
    <name evidence="2" type="ORF">H3L94_03180</name>
</gene>
<feature type="transmembrane region" description="Helical" evidence="1">
    <location>
        <begin position="21"/>
        <end position="42"/>
    </location>
</feature>
<name>A0A7D7NC38_9NEIS</name>